<organism evidence="1 2">
    <name type="scientific">Levilactobacillus brevis</name>
    <name type="common">Lactobacillus brevis</name>
    <dbReference type="NCBI Taxonomy" id="1580"/>
    <lineage>
        <taxon>Bacteria</taxon>
        <taxon>Bacillati</taxon>
        <taxon>Bacillota</taxon>
        <taxon>Bacilli</taxon>
        <taxon>Lactobacillales</taxon>
        <taxon>Lactobacillaceae</taxon>
        <taxon>Levilactobacillus</taxon>
    </lineage>
</organism>
<keyword evidence="1" id="KW-0614">Plasmid</keyword>
<reference evidence="1" key="1">
    <citation type="submission" date="2022-11" db="EMBL/GenBank/DDBJ databases">
        <title>Whole genome sequence of Levilactobacillus brevis SMB091.</title>
        <authorList>
            <person name="Kim J.-M."/>
            <person name="Kim O.-C."/>
            <person name="Choi Y.H."/>
            <person name="Han N.S."/>
            <person name="Hurh B."/>
        </authorList>
    </citation>
    <scope>NUCLEOTIDE SEQUENCE</scope>
    <source>
        <strain evidence="1">SMB091</strain>
        <plasmid evidence="1">pBRV691</plasmid>
    </source>
</reference>
<proteinExistence type="predicted"/>
<dbReference type="EMBL" id="CP113119">
    <property type="protein sequence ID" value="WAD02950.1"/>
    <property type="molecule type" value="Genomic_DNA"/>
</dbReference>
<protein>
    <submittedName>
        <fullName evidence="1">Uncharacterized protein</fullName>
    </submittedName>
</protein>
<evidence type="ECO:0000313" key="1">
    <source>
        <dbReference type="EMBL" id="WAD02950.1"/>
    </source>
</evidence>
<accession>A0AB38X8B5</accession>
<gene>
    <name evidence="1" type="ORF">ORR04_12670</name>
</gene>
<dbReference type="RefSeq" id="WP_267668746.1">
    <property type="nucleotide sequence ID" value="NZ_CP113119.1"/>
</dbReference>
<name>A0AB38X8B5_LEVBR</name>
<dbReference type="AlphaFoldDB" id="A0AB38X8B5"/>
<geneLocation type="plasmid" evidence="1 2">
    <name>pBRV691</name>
</geneLocation>
<dbReference type="Proteomes" id="UP001164768">
    <property type="component" value="Plasmid pBRV691"/>
</dbReference>
<evidence type="ECO:0000313" key="2">
    <source>
        <dbReference type="Proteomes" id="UP001164768"/>
    </source>
</evidence>
<sequence>MTVLMPFEVSQLLATLDQKAIGGYVHAAVTSADITGEREAPRVLSWRMLLELVNYMFRGVKKLRRWF</sequence>